<evidence type="ECO:0000313" key="9">
    <source>
        <dbReference type="Proteomes" id="UP000514720"/>
    </source>
</evidence>
<feature type="transmembrane region" description="Helical" evidence="7">
    <location>
        <begin position="417"/>
        <end position="435"/>
    </location>
</feature>
<evidence type="ECO:0000256" key="4">
    <source>
        <dbReference type="ARBA" id="ARBA00022692"/>
    </source>
</evidence>
<dbReference type="PANTHER" id="PTHR43266:SF9">
    <property type="entry name" value="PERMEASE, MAJOR FACILITATOR SUPERFAMILY-RELATED"/>
    <property type="match status" value="1"/>
</dbReference>
<dbReference type="InterPro" id="IPR036259">
    <property type="entry name" value="MFS_trans_sf"/>
</dbReference>
<dbReference type="Pfam" id="PF07690">
    <property type="entry name" value="MFS_1"/>
    <property type="match status" value="1"/>
</dbReference>
<evidence type="ECO:0000313" key="8">
    <source>
        <dbReference type="EMBL" id="QMS85210.1"/>
    </source>
</evidence>
<feature type="transmembrane region" description="Helical" evidence="7">
    <location>
        <begin position="179"/>
        <end position="196"/>
    </location>
</feature>
<feature type="transmembrane region" description="Helical" evidence="7">
    <location>
        <begin position="249"/>
        <end position="273"/>
    </location>
</feature>
<evidence type="ECO:0000256" key="5">
    <source>
        <dbReference type="ARBA" id="ARBA00022989"/>
    </source>
</evidence>
<dbReference type="EMBL" id="CP048914">
    <property type="protein sequence ID" value="QMS85210.1"/>
    <property type="molecule type" value="Genomic_DNA"/>
</dbReference>
<feature type="transmembrane region" description="Helical" evidence="7">
    <location>
        <begin position="318"/>
        <end position="337"/>
    </location>
</feature>
<dbReference type="GO" id="GO:0005886">
    <property type="term" value="C:plasma membrane"/>
    <property type="evidence" value="ECO:0007669"/>
    <property type="project" value="UniProtKB-SubCell"/>
</dbReference>
<keyword evidence="5 7" id="KW-1133">Transmembrane helix</keyword>
<sequence>MFKHNYIKDKNFLLYFFGVLVSGAGSRIYGFGISLYLLDLTGLATSMSTYISIWTFIVFIVSPVAATFTDRWQNKVRVLYLTDYGRGIVYTLIGIGVYYFDQQGNTDMVLVTIYSLLALIAVQTAFFSPASSALLPQVVHADELVSASSLFQMTRSIQNIIGLAFGAVLYVQFGIVILIFINAISFILSAFSEMFIRYDVAKNQDRLDATAYQEIEVNGNKTKHYAKQVFTDLKEATIYIFKEAKPIAAIVYIIVISLALVEPWFSIGVPYLIKEYLGFVQYTADYILATIKLAEAIGLISMSLIVAVIASKFTIHQLLKFGGAAYVVISTLYIILIRIYDVAIIEEQLFIILFISLNFIAGLVSASFNAPLNAAISRYIDPNKLGKVVTLMDSFGGILFPFAALIAGPIIDHFSVYYVGVAMVVGIIIMSIIIFNNKYIRELQ</sequence>
<evidence type="ECO:0000256" key="3">
    <source>
        <dbReference type="ARBA" id="ARBA00022475"/>
    </source>
</evidence>
<protein>
    <submittedName>
        <fullName evidence="8">MFS transporter</fullName>
    </submittedName>
</protein>
<organism evidence="8 9">
    <name type="scientific">Candidatus Xianfuyuplasma coldseepsis</name>
    <dbReference type="NCBI Taxonomy" id="2782163"/>
    <lineage>
        <taxon>Bacteria</taxon>
        <taxon>Bacillati</taxon>
        <taxon>Mycoplasmatota</taxon>
        <taxon>Mollicutes</taxon>
        <taxon>Candidatus Izemoplasmatales</taxon>
        <taxon>Candidatus Izemoplasmataceae</taxon>
        <taxon>Candidatus Xianfuyuplasma</taxon>
    </lineage>
</organism>
<reference evidence="8 9" key="1">
    <citation type="submission" date="2020-02" db="EMBL/GenBank/DDBJ databases">
        <authorList>
            <person name="Zheng R.K."/>
            <person name="Sun C.M."/>
        </authorList>
    </citation>
    <scope>NUCLEOTIDE SEQUENCE [LARGE SCALE GENOMIC DNA]</scope>
    <source>
        <strain evidence="9">zrk13</strain>
    </source>
</reference>
<evidence type="ECO:0000256" key="7">
    <source>
        <dbReference type="SAM" id="Phobius"/>
    </source>
</evidence>
<dbReference type="GO" id="GO:0022857">
    <property type="term" value="F:transmembrane transporter activity"/>
    <property type="evidence" value="ECO:0007669"/>
    <property type="project" value="InterPro"/>
</dbReference>
<feature type="transmembrane region" description="Helical" evidence="7">
    <location>
        <begin position="293"/>
        <end position="311"/>
    </location>
</feature>
<feature type="transmembrane region" description="Helical" evidence="7">
    <location>
        <begin position="112"/>
        <end position="135"/>
    </location>
</feature>
<dbReference type="AlphaFoldDB" id="A0A7L7KQW6"/>
<feature type="transmembrane region" description="Helical" evidence="7">
    <location>
        <begin position="12"/>
        <end position="38"/>
    </location>
</feature>
<dbReference type="RefSeq" id="WP_258876990.1">
    <property type="nucleotide sequence ID" value="NZ_CP048914.1"/>
</dbReference>
<evidence type="ECO:0000256" key="6">
    <source>
        <dbReference type="ARBA" id="ARBA00023136"/>
    </source>
</evidence>
<accession>A0A7L7KQW6</accession>
<dbReference type="KEGG" id="xcl:G4Z02_05435"/>
<dbReference type="Proteomes" id="UP000514720">
    <property type="component" value="Chromosome"/>
</dbReference>
<dbReference type="PANTHER" id="PTHR43266">
    <property type="entry name" value="MACROLIDE-EFFLUX PROTEIN"/>
    <property type="match status" value="1"/>
</dbReference>
<dbReference type="Gene3D" id="1.20.1250.20">
    <property type="entry name" value="MFS general substrate transporter like domains"/>
    <property type="match status" value="1"/>
</dbReference>
<name>A0A7L7KQW6_9MOLU</name>
<keyword evidence="4 7" id="KW-0812">Transmembrane</keyword>
<feature type="transmembrane region" description="Helical" evidence="7">
    <location>
        <begin position="388"/>
        <end position="411"/>
    </location>
</feature>
<keyword evidence="3" id="KW-1003">Cell membrane</keyword>
<comment type="subcellular location">
    <subcellularLocation>
        <location evidence="1">Cell membrane</location>
        <topology evidence="1">Multi-pass membrane protein</topology>
    </subcellularLocation>
</comment>
<keyword evidence="6 7" id="KW-0472">Membrane</keyword>
<feature type="transmembrane region" description="Helical" evidence="7">
    <location>
        <begin position="349"/>
        <end position="368"/>
    </location>
</feature>
<dbReference type="SUPFAM" id="SSF103473">
    <property type="entry name" value="MFS general substrate transporter"/>
    <property type="match status" value="1"/>
</dbReference>
<feature type="transmembrane region" description="Helical" evidence="7">
    <location>
        <begin position="50"/>
        <end position="69"/>
    </location>
</feature>
<dbReference type="InterPro" id="IPR011701">
    <property type="entry name" value="MFS"/>
</dbReference>
<evidence type="ECO:0000256" key="1">
    <source>
        <dbReference type="ARBA" id="ARBA00004651"/>
    </source>
</evidence>
<evidence type="ECO:0000256" key="2">
    <source>
        <dbReference type="ARBA" id="ARBA00022448"/>
    </source>
</evidence>
<proteinExistence type="predicted"/>
<keyword evidence="2" id="KW-0813">Transport</keyword>
<keyword evidence="9" id="KW-1185">Reference proteome</keyword>
<gene>
    <name evidence="8" type="ORF">G4Z02_05435</name>
</gene>
<dbReference type="CDD" id="cd06173">
    <property type="entry name" value="MFS_MefA_like"/>
    <property type="match status" value="1"/>
</dbReference>